<evidence type="ECO:0000313" key="2">
    <source>
        <dbReference type="Proteomes" id="UP000036367"/>
    </source>
</evidence>
<keyword evidence="2" id="KW-1185">Reference proteome</keyword>
<dbReference type="EMBL" id="LECT01000015">
    <property type="protein sequence ID" value="KLU06430.1"/>
    <property type="molecule type" value="Genomic_DNA"/>
</dbReference>
<evidence type="ECO:0000313" key="1">
    <source>
        <dbReference type="EMBL" id="KLU06430.1"/>
    </source>
</evidence>
<proteinExistence type="predicted"/>
<dbReference type="STRING" id="595434.RISK_001641"/>
<name>A0A0J1BIS2_RHOIS</name>
<protein>
    <submittedName>
        <fullName evidence="1">Uncharacterized protein</fullName>
    </submittedName>
</protein>
<reference evidence="1" key="1">
    <citation type="submission" date="2015-05" db="EMBL/GenBank/DDBJ databases">
        <title>Permanent draft genome of Rhodopirellula islandicus K833.</title>
        <authorList>
            <person name="Kizina J."/>
            <person name="Richter M."/>
            <person name="Glockner F.O."/>
            <person name="Harder J."/>
        </authorList>
    </citation>
    <scope>NUCLEOTIDE SEQUENCE [LARGE SCALE GENOMIC DNA]</scope>
    <source>
        <strain evidence="1">K833</strain>
    </source>
</reference>
<organism evidence="1 2">
    <name type="scientific">Rhodopirellula islandica</name>
    <dbReference type="NCBI Taxonomy" id="595434"/>
    <lineage>
        <taxon>Bacteria</taxon>
        <taxon>Pseudomonadati</taxon>
        <taxon>Planctomycetota</taxon>
        <taxon>Planctomycetia</taxon>
        <taxon>Pirellulales</taxon>
        <taxon>Pirellulaceae</taxon>
        <taxon>Rhodopirellula</taxon>
    </lineage>
</organism>
<accession>A0A0J1BIS2</accession>
<gene>
    <name evidence="1" type="ORF">RISK_001641</name>
</gene>
<sequence length="47" mass="5445">MSHLVFTVRTSMLNEHLTLTGDSSHLIEAIERKEADSWTYDSTKKQH</sequence>
<comment type="caution">
    <text evidence="1">The sequence shown here is derived from an EMBL/GenBank/DDBJ whole genome shotgun (WGS) entry which is preliminary data.</text>
</comment>
<dbReference type="AlphaFoldDB" id="A0A0J1BIS2"/>
<dbReference type="Proteomes" id="UP000036367">
    <property type="component" value="Unassembled WGS sequence"/>
</dbReference>